<comment type="caution">
    <text evidence="2">The sequence shown here is derived from an EMBL/GenBank/DDBJ whole genome shotgun (WGS) entry which is preliminary data.</text>
</comment>
<protein>
    <submittedName>
        <fullName evidence="2">Uncharacterized protein</fullName>
    </submittedName>
</protein>
<feature type="region of interest" description="Disordered" evidence="1">
    <location>
        <begin position="1"/>
        <end position="65"/>
    </location>
</feature>
<dbReference type="Proteomes" id="UP000234503">
    <property type="component" value="Unassembled WGS sequence"/>
</dbReference>
<reference evidence="2 3" key="1">
    <citation type="submission" date="2017-12" db="EMBL/GenBank/DDBJ databases">
        <title>Characterization of six clinical isolates of Enterochimera gen. nov., a novel genus of the Yersiniaciae family and the three species Enterochimera arupensis sp. nov., Enterochimera coloradensis sp. nov, and Enterochimera californica sp. nov.</title>
        <authorList>
            <person name="Rossi A."/>
            <person name="Fisher M."/>
        </authorList>
    </citation>
    <scope>NUCLEOTIDE SEQUENCE [LARGE SCALE GENOMIC DNA]</scope>
    <source>
        <strain evidence="3">2016-Iso4</strain>
    </source>
</reference>
<evidence type="ECO:0000313" key="2">
    <source>
        <dbReference type="EMBL" id="PLR34129.1"/>
    </source>
</evidence>
<dbReference type="EMBL" id="PJZH01000012">
    <property type="protein sequence ID" value="PLR34129.1"/>
    <property type="molecule type" value="Genomic_DNA"/>
</dbReference>
<feature type="compositionally biased region" description="Low complexity" evidence="1">
    <location>
        <begin position="41"/>
        <end position="65"/>
    </location>
</feature>
<organism evidence="2 3">
    <name type="scientific">Chimaeribacter coloradensis</name>
    <dbReference type="NCBI Taxonomy" id="2060068"/>
    <lineage>
        <taxon>Bacteria</taxon>
        <taxon>Pseudomonadati</taxon>
        <taxon>Pseudomonadota</taxon>
        <taxon>Gammaproteobacteria</taxon>
        <taxon>Enterobacterales</taxon>
        <taxon>Yersiniaceae</taxon>
        <taxon>Chimaeribacter</taxon>
    </lineage>
</organism>
<name>A0A2N5E1E0_9GAMM</name>
<gene>
    <name evidence="2" type="ORF">CYR32_13045</name>
</gene>
<evidence type="ECO:0000256" key="1">
    <source>
        <dbReference type="SAM" id="MobiDB-lite"/>
    </source>
</evidence>
<evidence type="ECO:0000313" key="3">
    <source>
        <dbReference type="Proteomes" id="UP000234503"/>
    </source>
</evidence>
<accession>A0A2N5E1E0</accession>
<keyword evidence="3" id="KW-1185">Reference proteome</keyword>
<dbReference type="AlphaFoldDB" id="A0A2N5E1E0"/>
<proteinExistence type="predicted"/>
<sequence>MKTVISITKPPRHNPLFTAGSGKSGGRPLKNGGLPVSRCEGQAGSGPAPGPVAGPRAVSAPHLVL</sequence>